<evidence type="ECO:0000313" key="1">
    <source>
        <dbReference type="EMBL" id="ODQ68769.1"/>
    </source>
</evidence>
<proteinExistence type="predicted"/>
<reference evidence="1 2" key="1">
    <citation type="journal article" date="2016" name="Proc. Natl. Acad. Sci. U.S.A.">
        <title>Comparative genomics of biotechnologically important yeasts.</title>
        <authorList>
            <person name="Riley R."/>
            <person name="Haridas S."/>
            <person name="Wolfe K.H."/>
            <person name="Lopes M.R."/>
            <person name="Hittinger C.T."/>
            <person name="Goeker M."/>
            <person name="Salamov A.A."/>
            <person name="Wisecaver J.H."/>
            <person name="Long T.M."/>
            <person name="Calvey C.H."/>
            <person name="Aerts A.L."/>
            <person name="Barry K.W."/>
            <person name="Choi C."/>
            <person name="Clum A."/>
            <person name="Coughlan A.Y."/>
            <person name="Deshpande S."/>
            <person name="Douglass A.P."/>
            <person name="Hanson S.J."/>
            <person name="Klenk H.-P."/>
            <person name="LaButti K.M."/>
            <person name="Lapidus A."/>
            <person name="Lindquist E.A."/>
            <person name="Lipzen A.M."/>
            <person name="Meier-Kolthoff J.P."/>
            <person name="Ohm R.A."/>
            <person name="Otillar R.P."/>
            <person name="Pangilinan J.L."/>
            <person name="Peng Y."/>
            <person name="Rokas A."/>
            <person name="Rosa C.A."/>
            <person name="Scheuner C."/>
            <person name="Sibirny A.A."/>
            <person name="Slot J.C."/>
            <person name="Stielow J.B."/>
            <person name="Sun H."/>
            <person name="Kurtzman C.P."/>
            <person name="Blackwell M."/>
            <person name="Grigoriev I.V."/>
            <person name="Jeffries T.W."/>
        </authorList>
    </citation>
    <scope>NUCLEOTIDE SEQUENCE [LARGE SCALE GENOMIC DNA]</scope>
    <source>
        <strain evidence="1 2">NRRL Y-11557</strain>
    </source>
</reference>
<name>A0A1E3PTL1_LIPST</name>
<protein>
    <submittedName>
        <fullName evidence="1">Uncharacterized protein</fullName>
    </submittedName>
</protein>
<accession>A0A1E3PTL1</accession>
<gene>
    <name evidence="1" type="ORF">LIPSTDRAFT_7440</name>
</gene>
<dbReference type="AlphaFoldDB" id="A0A1E3PTL1"/>
<keyword evidence="2" id="KW-1185">Reference proteome</keyword>
<organism evidence="1 2">
    <name type="scientific">Lipomyces starkeyi NRRL Y-11557</name>
    <dbReference type="NCBI Taxonomy" id="675824"/>
    <lineage>
        <taxon>Eukaryota</taxon>
        <taxon>Fungi</taxon>
        <taxon>Dikarya</taxon>
        <taxon>Ascomycota</taxon>
        <taxon>Saccharomycotina</taxon>
        <taxon>Lipomycetes</taxon>
        <taxon>Lipomycetales</taxon>
        <taxon>Lipomycetaceae</taxon>
        <taxon>Lipomyces</taxon>
    </lineage>
</organism>
<dbReference type="Proteomes" id="UP000094385">
    <property type="component" value="Unassembled WGS sequence"/>
</dbReference>
<dbReference type="OrthoDB" id="10280640at2759"/>
<dbReference type="EMBL" id="KV454321">
    <property type="protein sequence ID" value="ODQ68769.1"/>
    <property type="molecule type" value="Genomic_DNA"/>
</dbReference>
<sequence>MDTDEEIRVRQIRSIILTNEPDNEYEFTLSEEWYDRLKTEFVMDEHDNGYPRLLYDWIRQVITIVTVPTRVHEDTSTAILSSISNRVTSIMQREQIQMGPNERLRITHSPTILVDTGHSKYQMEPDGAIYFETVDAMDYKIIIEAGVSQAYDSLLDKARKWIIDKKCELVILLAFNEKHRYSAPRKRISLTLLEKNHQIVQMRRQLLSPSYPKFRALEFLGHIWFDELSEAFIEVVRKSPSSYGNDDLLRSKYILVEDGINKSSSIRRSIGDLKLAELIPTVSHNIEGAGDLLIDFFDAVEFMDIIWRAMIGTAVNRFEGAVN</sequence>
<evidence type="ECO:0000313" key="2">
    <source>
        <dbReference type="Proteomes" id="UP000094385"/>
    </source>
</evidence>